<proteinExistence type="predicted"/>
<accession>A0A412AXA9</accession>
<organism evidence="1 2">
    <name type="scientific">[Clostridium] leptum</name>
    <dbReference type="NCBI Taxonomy" id="1535"/>
    <lineage>
        <taxon>Bacteria</taxon>
        <taxon>Bacillati</taxon>
        <taxon>Bacillota</taxon>
        <taxon>Clostridia</taxon>
        <taxon>Eubacteriales</taxon>
        <taxon>Oscillospiraceae</taxon>
        <taxon>Oscillospiraceae incertae sedis</taxon>
    </lineage>
</organism>
<evidence type="ECO:0000313" key="1">
    <source>
        <dbReference type="EMBL" id="RGQ40563.1"/>
    </source>
</evidence>
<dbReference type="Gene3D" id="3.40.50.360">
    <property type="match status" value="1"/>
</dbReference>
<dbReference type="SUPFAM" id="SSF52218">
    <property type="entry name" value="Flavoproteins"/>
    <property type="match status" value="1"/>
</dbReference>
<comment type="caution">
    <text evidence="1">The sequence shown here is derived from an EMBL/GenBank/DDBJ whole genome shotgun (WGS) entry which is preliminary data.</text>
</comment>
<gene>
    <name evidence="1" type="ORF">DWY99_07725</name>
</gene>
<dbReference type="Proteomes" id="UP000284751">
    <property type="component" value="Unassembled WGS sequence"/>
</dbReference>
<name>A0A412AXA9_9FIRM</name>
<dbReference type="EMBL" id="QRTC01000026">
    <property type="protein sequence ID" value="RGQ40563.1"/>
    <property type="molecule type" value="Genomic_DNA"/>
</dbReference>
<sequence length="140" mass="15339">MKYKMTVLYYSKAGNAEALARAIAREQQTKGDQIPPAYPCEAQKLLLIGLETNKAVDKQVNAFVRDLNPNRTKNVAFFCAGDDVSKLDELKSILKGNGVNVLDDVFTCQVKGGLFKAGKVSDEDIKKAVAWSNKVVDSLL</sequence>
<evidence type="ECO:0000313" key="2">
    <source>
        <dbReference type="Proteomes" id="UP000284751"/>
    </source>
</evidence>
<reference evidence="1 2" key="1">
    <citation type="submission" date="2018-08" db="EMBL/GenBank/DDBJ databases">
        <title>A genome reference for cultivated species of the human gut microbiota.</title>
        <authorList>
            <person name="Zou Y."/>
            <person name="Xue W."/>
            <person name="Luo G."/>
        </authorList>
    </citation>
    <scope>NUCLEOTIDE SEQUENCE [LARGE SCALE GENOMIC DNA]</scope>
    <source>
        <strain evidence="1 2">AF28-26</strain>
    </source>
</reference>
<protein>
    <submittedName>
        <fullName evidence="1">Nitric oxide synthase</fullName>
    </submittedName>
</protein>
<dbReference type="AlphaFoldDB" id="A0A412AXA9"/>
<dbReference type="InterPro" id="IPR029039">
    <property type="entry name" value="Flavoprotein-like_sf"/>
</dbReference>